<proteinExistence type="predicted"/>
<name>A0AAD9IU52_9ANNE</name>
<dbReference type="Proteomes" id="UP001208570">
    <property type="component" value="Unassembled WGS sequence"/>
</dbReference>
<sequence>MGFADLLNIGRKTKRHIANAAIVCSLFAILYWDSSRSDDPGSTRSFDGRVDPDLTFSQKWDLSDGNALMPRRVEQTTSALVDHTPGESERLGVFQFFQDLWNGDDRKSRLERKLHLEKQPQLVSKAFSLRVTNEQINTFHVDLPPLLPNYKNPCWIEELPINFSYEKSYYSECVISRRRHVSKHSHKFSAFEVYLQNRSQTGQK</sequence>
<keyword evidence="2" id="KW-1185">Reference proteome</keyword>
<evidence type="ECO:0000313" key="1">
    <source>
        <dbReference type="EMBL" id="KAK2141016.1"/>
    </source>
</evidence>
<organism evidence="1 2">
    <name type="scientific">Paralvinella palmiformis</name>
    <dbReference type="NCBI Taxonomy" id="53620"/>
    <lineage>
        <taxon>Eukaryota</taxon>
        <taxon>Metazoa</taxon>
        <taxon>Spiralia</taxon>
        <taxon>Lophotrochozoa</taxon>
        <taxon>Annelida</taxon>
        <taxon>Polychaeta</taxon>
        <taxon>Sedentaria</taxon>
        <taxon>Canalipalpata</taxon>
        <taxon>Terebellida</taxon>
        <taxon>Terebelliformia</taxon>
        <taxon>Alvinellidae</taxon>
        <taxon>Paralvinella</taxon>
    </lineage>
</organism>
<protein>
    <submittedName>
        <fullName evidence="1">Uncharacterized protein</fullName>
    </submittedName>
</protein>
<dbReference type="AlphaFoldDB" id="A0AAD9IU52"/>
<gene>
    <name evidence="1" type="ORF">LSH36_1181g00005</name>
</gene>
<reference evidence="1" key="1">
    <citation type="journal article" date="2023" name="Mol. Biol. Evol.">
        <title>Third-Generation Sequencing Reveals the Adaptive Role of the Epigenome in Three Deep-Sea Polychaetes.</title>
        <authorList>
            <person name="Perez M."/>
            <person name="Aroh O."/>
            <person name="Sun Y."/>
            <person name="Lan Y."/>
            <person name="Juniper S.K."/>
            <person name="Young C.R."/>
            <person name="Angers B."/>
            <person name="Qian P.Y."/>
        </authorList>
    </citation>
    <scope>NUCLEOTIDE SEQUENCE</scope>
    <source>
        <strain evidence="1">P08H-3</strain>
    </source>
</reference>
<evidence type="ECO:0000313" key="2">
    <source>
        <dbReference type="Proteomes" id="UP001208570"/>
    </source>
</evidence>
<dbReference type="EMBL" id="JAODUP010001181">
    <property type="protein sequence ID" value="KAK2141016.1"/>
    <property type="molecule type" value="Genomic_DNA"/>
</dbReference>
<accession>A0AAD9IU52</accession>
<comment type="caution">
    <text evidence="1">The sequence shown here is derived from an EMBL/GenBank/DDBJ whole genome shotgun (WGS) entry which is preliminary data.</text>
</comment>